<dbReference type="GO" id="GO:0032787">
    <property type="term" value="P:monocarboxylic acid metabolic process"/>
    <property type="evidence" value="ECO:0007669"/>
    <property type="project" value="UniProtKB-ARBA"/>
</dbReference>
<comment type="similarity">
    <text evidence="1 3">Belongs to the short-chain dehydrogenases/reductases (SDR) family.</text>
</comment>
<evidence type="ECO:0000313" key="6">
    <source>
        <dbReference type="Proteomes" id="UP000032683"/>
    </source>
</evidence>
<dbReference type="Pfam" id="PF00106">
    <property type="entry name" value="adh_short"/>
    <property type="match status" value="1"/>
</dbReference>
<dbReference type="InterPro" id="IPR036291">
    <property type="entry name" value="NAD(P)-bd_dom_sf"/>
</dbReference>
<feature type="domain" description="Ketoreductase" evidence="4">
    <location>
        <begin position="54"/>
        <end position="234"/>
    </location>
</feature>
<dbReference type="InterPro" id="IPR002347">
    <property type="entry name" value="SDR_fam"/>
</dbReference>
<dbReference type="EMBL" id="BANJ01000054">
    <property type="protein sequence ID" value="GAO00642.1"/>
    <property type="molecule type" value="Genomic_DNA"/>
</dbReference>
<gene>
    <name evidence="5" type="ORF">Gxy13693_054_016</name>
</gene>
<evidence type="ECO:0000256" key="3">
    <source>
        <dbReference type="RuleBase" id="RU000363"/>
    </source>
</evidence>
<dbReference type="PANTHER" id="PTHR42879">
    <property type="entry name" value="3-OXOACYL-(ACYL-CARRIER-PROTEIN) REDUCTASE"/>
    <property type="match status" value="1"/>
</dbReference>
<dbReference type="GO" id="GO:0016491">
    <property type="term" value="F:oxidoreductase activity"/>
    <property type="evidence" value="ECO:0007669"/>
    <property type="project" value="UniProtKB-KW"/>
</dbReference>
<sequence length="290" mass="30847">MRVVAATRALLSRRERIHPGLDMIGYSDPPVMQARETSMMSDTRTPPDNTLANRVAIVTGASRGIGRAVALALARAGVHVAVNYHTNEVAARDVCRQIEATGARAIAIRADVGNEGDVSDLVRRTSNVLGPVAILVNNAGISRKVPLDQLGLQDWNDLLRTNLTSAFLMTQAVLPPMRQARWGRIINMSSIAAQTGGVIGPHYAASKAGMLGLTHSYAQLLSHDGITVNAIAPALVESDMIAHNPAISPDMIPIGRFGTADEVADLTVATIRNGYVTGQTINLNGGWYMS</sequence>
<proteinExistence type="inferred from homology"/>
<dbReference type="InterPro" id="IPR020904">
    <property type="entry name" value="Sc_DH/Rdtase_CS"/>
</dbReference>
<evidence type="ECO:0000256" key="2">
    <source>
        <dbReference type="ARBA" id="ARBA00023002"/>
    </source>
</evidence>
<evidence type="ECO:0000313" key="5">
    <source>
        <dbReference type="EMBL" id="GAO00642.1"/>
    </source>
</evidence>
<dbReference type="InterPro" id="IPR050259">
    <property type="entry name" value="SDR"/>
</dbReference>
<dbReference type="PROSITE" id="PS00061">
    <property type="entry name" value="ADH_SHORT"/>
    <property type="match status" value="1"/>
</dbReference>
<dbReference type="FunFam" id="3.40.50.720:FF:000173">
    <property type="entry name" value="3-oxoacyl-[acyl-carrier protein] reductase"/>
    <property type="match status" value="1"/>
</dbReference>
<dbReference type="SMART" id="SM00822">
    <property type="entry name" value="PKS_KR"/>
    <property type="match status" value="1"/>
</dbReference>
<name>A0A0D6QCR8_KOMXY</name>
<dbReference type="PRINTS" id="PR00081">
    <property type="entry name" value="GDHRDH"/>
</dbReference>
<evidence type="ECO:0000256" key="1">
    <source>
        <dbReference type="ARBA" id="ARBA00006484"/>
    </source>
</evidence>
<accession>A0A0D6QCR8</accession>
<dbReference type="AlphaFoldDB" id="A0A0D6QCR8"/>
<keyword evidence="2" id="KW-0560">Oxidoreductase</keyword>
<dbReference type="Proteomes" id="UP000032683">
    <property type="component" value="Unassembled WGS sequence"/>
</dbReference>
<dbReference type="InterPro" id="IPR057326">
    <property type="entry name" value="KR_dom"/>
</dbReference>
<evidence type="ECO:0000259" key="4">
    <source>
        <dbReference type="SMART" id="SM00822"/>
    </source>
</evidence>
<reference evidence="5 6" key="1">
    <citation type="submission" date="2012-11" db="EMBL/GenBank/DDBJ databases">
        <title>Whole genome sequence of Gluconacetobacter xylinus NBRC 13693.</title>
        <authorList>
            <person name="Azuma Y."/>
            <person name="Higashiura N."/>
            <person name="Hirakawa H."/>
            <person name="Matsushita K."/>
        </authorList>
    </citation>
    <scope>NUCLEOTIDE SEQUENCE [LARGE SCALE GENOMIC DNA]</scope>
    <source>
        <strain evidence="5 6">NBRC 13693</strain>
    </source>
</reference>
<dbReference type="SUPFAM" id="SSF51735">
    <property type="entry name" value="NAD(P)-binding Rossmann-fold domains"/>
    <property type="match status" value="1"/>
</dbReference>
<organism evidence="5 6">
    <name type="scientific">Komagataeibacter xylinus NBRC 13693</name>
    <dbReference type="NCBI Taxonomy" id="1234668"/>
    <lineage>
        <taxon>Bacteria</taxon>
        <taxon>Pseudomonadati</taxon>
        <taxon>Pseudomonadota</taxon>
        <taxon>Alphaproteobacteria</taxon>
        <taxon>Acetobacterales</taxon>
        <taxon>Acetobacteraceae</taxon>
        <taxon>Komagataeibacter</taxon>
    </lineage>
</organism>
<dbReference type="Gene3D" id="3.40.50.720">
    <property type="entry name" value="NAD(P)-binding Rossmann-like Domain"/>
    <property type="match status" value="1"/>
</dbReference>
<comment type="caution">
    <text evidence="5">The sequence shown here is derived from an EMBL/GenBank/DDBJ whole genome shotgun (WGS) entry which is preliminary data.</text>
</comment>
<protein>
    <submittedName>
        <fullName evidence="5">Oxidoreductase/SDR, 3-oxoacyl-(Acyl carrier protein) reductase</fullName>
    </submittedName>
</protein>
<dbReference type="PRINTS" id="PR00080">
    <property type="entry name" value="SDRFAMILY"/>
</dbReference>
<dbReference type="PANTHER" id="PTHR42879:SF2">
    <property type="entry name" value="3-OXOACYL-[ACYL-CARRIER-PROTEIN] REDUCTASE FABG"/>
    <property type="match status" value="1"/>
</dbReference>